<organism evidence="2 3">
    <name type="scientific">Actinokineospora alba</name>
    <dbReference type="NCBI Taxonomy" id="504798"/>
    <lineage>
        <taxon>Bacteria</taxon>
        <taxon>Bacillati</taxon>
        <taxon>Actinomycetota</taxon>
        <taxon>Actinomycetes</taxon>
        <taxon>Pseudonocardiales</taxon>
        <taxon>Pseudonocardiaceae</taxon>
        <taxon>Actinokineospora</taxon>
    </lineage>
</organism>
<dbReference type="OrthoDB" id="9786134at2"/>
<dbReference type="RefSeq" id="WP_091383253.1">
    <property type="nucleotide sequence ID" value="NZ_FNDV01000004.1"/>
</dbReference>
<protein>
    <submittedName>
        <fullName evidence="2">MOSC domain-containing protein YiiM</fullName>
    </submittedName>
</protein>
<sequence>MANVLSVNVGVARPVEGKSGLSAIDKRPVDHPVAVREPGPAASGVAGDEICDKKHHGGPDQAVYAYAREDLDAWQTELATPLPSGVFGENLTTRGVDVTGAEVGERWRIGPDLELQVTEPRVPCRVFAVWMAQQGWIKTFTQRAIPGAYLKVITPGSVSAGDEITVVHRPGHGVTIGMMFRAITTESELLPDLLAADDLSDDLRSWITTRLAK</sequence>
<proteinExistence type="predicted"/>
<dbReference type="Gene3D" id="2.40.33.20">
    <property type="entry name" value="PK beta-barrel domain-like"/>
    <property type="match status" value="1"/>
</dbReference>
<accession>A0A1H0VSM1</accession>
<name>A0A1H0VSM1_9PSEU</name>
<evidence type="ECO:0000259" key="1">
    <source>
        <dbReference type="PROSITE" id="PS51340"/>
    </source>
</evidence>
<reference evidence="3" key="1">
    <citation type="submission" date="2016-10" db="EMBL/GenBank/DDBJ databases">
        <authorList>
            <person name="Varghese N."/>
            <person name="Submissions S."/>
        </authorList>
    </citation>
    <scope>NUCLEOTIDE SEQUENCE [LARGE SCALE GENOMIC DNA]</scope>
    <source>
        <strain evidence="3">IBRC-M 10655</strain>
    </source>
</reference>
<dbReference type="InterPro" id="IPR011037">
    <property type="entry name" value="Pyrv_Knase-like_insert_dom_sf"/>
</dbReference>
<evidence type="ECO:0000313" key="3">
    <source>
        <dbReference type="Proteomes" id="UP000199651"/>
    </source>
</evidence>
<dbReference type="PANTHER" id="PTHR30212:SF2">
    <property type="entry name" value="PROTEIN YIIM"/>
    <property type="match status" value="1"/>
</dbReference>
<feature type="domain" description="MOSC" evidence="1">
    <location>
        <begin position="27"/>
        <end position="167"/>
    </location>
</feature>
<dbReference type="InterPro" id="IPR005302">
    <property type="entry name" value="MoCF_Sase_C"/>
</dbReference>
<dbReference type="GO" id="GO:0030151">
    <property type="term" value="F:molybdenum ion binding"/>
    <property type="evidence" value="ECO:0007669"/>
    <property type="project" value="InterPro"/>
</dbReference>
<dbReference type="PROSITE" id="PS51340">
    <property type="entry name" value="MOSC"/>
    <property type="match status" value="1"/>
</dbReference>
<dbReference type="STRING" id="504798.SAMN05421871_104419"/>
<keyword evidence="3" id="KW-1185">Reference proteome</keyword>
<dbReference type="GO" id="GO:0030170">
    <property type="term" value="F:pyridoxal phosphate binding"/>
    <property type="evidence" value="ECO:0007669"/>
    <property type="project" value="InterPro"/>
</dbReference>
<dbReference type="Proteomes" id="UP000199651">
    <property type="component" value="Unassembled WGS sequence"/>
</dbReference>
<dbReference type="SUPFAM" id="SSF50800">
    <property type="entry name" value="PK beta-barrel domain-like"/>
    <property type="match status" value="1"/>
</dbReference>
<dbReference type="PANTHER" id="PTHR30212">
    <property type="entry name" value="PROTEIN YIIM"/>
    <property type="match status" value="1"/>
</dbReference>
<dbReference type="EMBL" id="FNJB01000015">
    <property type="protein sequence ID" value="SDP81218.1"/>
    <property type="molecule type" value="Genomic_DNA"/>
</dbReference>
<dbReference type="GO" id="GO:0003824">
    <property type="term" value="F:catalytic activity"/>
    <property type="evidence" value="ECO:0007669"/>
    <property type="project" value="InterPro"/>
</dbReference>
<gene>
    <name evidence="2" type="ORF">SAMN05192558_11568</name>
</gene>
<dbReference type="Pfam" id="PF03473">
    <property type="entry name" value="MOSC"/>
    <property type="match status" value="1"/>
</dbReference>
<evidence type="ECO:0000313" key="2">
    <source>
        <dbReference type="EMBL" id="SDP81218.1"/>
    </source>
</evidence>
<dbReference type="AlphaFoldDB" id="A0A1H0VSM1"/>
<dbReference type="InterPro" id="IPR052353">
    <property type="entry name" value="Benzoxazolinone_Detox_Enz"/>
</dbReference>